<name>A0ABV8V6X0_9GAMM</name>
<proteinExistence type="predicted"/>
<dbReference type="RefSeq" id="WP_290260847.1">
    <property type="nucleotide sequence ID" value="NZ_JAUFQG010000004.1"/>
</dbReference>
<keyword evidence="2" id="KW-1185">Reference proteome</keyword>
<organism evidence="1 2">
    <name type="scientific">Simiduia curdlanivorans</name>
    <dbReference type="NCBI Taxonomy" id="1492769"/>
    <lineage>
        <taxon>Bacteria</taxon>
        <taxon>Pseudomonadati</taxon>
        <taxon>Pseudomonadota</taxon>
        <taxon>Gammaproteobacteria</taxon>
        <taxon>Cellvibrionales</taxon>
        <taxon>Cellvibrionaceae</taxon>
        <taxon>Simiduia</taxon>
    </lineage>
</organism>
<accession>A0ABV8V6X0</accession>
<evidence type="ECO:0000313" key="2">
    <source>
        <dbReference type="Proteomes" id="UP001595840"/>
    </source>
</evidence>
<sequence>MQEMARQQYLEAMGIQTYMPKWVLPSAPVPLQCDLASLSVELTAAAPSESPATSSVRQDRAQEAAAPEAVGNILQSMLANAKVTEPARSPSKVANLSLLAKQQSAISDAFAVNLWQFAGLIVVADRQVQKALPVNVLLKNILIALGRAVVETQKPEVIKWPLEGLSAAQSGPADTYLKSILLARRFAGQATSLLCFGEMSSRNLLEQDTALYAQTQITLAEADVMPAVCLPSLEALIEAPAMKAPVWAAISHLRIA</sequence>
<comment type="caution">
    <text evidence="1">The sequence shown here is derived from an EMBL/GenBank/DDBJ whole genome shotgun (WGS) entry which is preliminary data.</text>
</comment>
<reference evidence="2" key="1">
    <citation type="journal article" date="2019" name="Int. J. Syst. Evol. Microbiol.">
        <title>The Global Catalogue of Microorganisms (GCM) 10K type strain sequencing project: providing services to taxonomists for standard genome sequencing and annotation.</title>
        <authorList>
            <consortium name="The Broad Institute Genomics Platform"/>
            <consortium name="The Broad Institute Genome Sequencing Center for Infectious Disease"/>
            <person name="Wu L."/>
            <person name="Ma J."/>
        </authorList>
    </citation>
    <scope>NUCLEOTIDE SEQUENCE [LARGE SCALE GENOMIC DNA]</scope>
    <source>
        <strain evidence="2">CECT 8570</strain>
    </source>
</reference>
<dbReference type="Proteomes" id="UP001595840">
    <property type="component" value="Unassembled WGS sequence"/>
</dbReference>
<protein>
    <submittedName>
        <fullName evidence="1">Uncharacterized protein</fullName>
    </submittedName>
</protein>
<gene>
    <name evidence="1" type="ORF">ACFOX3_12830</name>
</gene>
<evidence type="ECO:0000313" key="1">
    <source>
        <dbReference type="EMBL" id="MFC4363191.1"/>
    </source>
</evidence>
<dbReference type="EMBL" id="JBHSCX010000020">
    <property type="protein sequence ID" value="MFC4363191.1"/>
    <property type="molecule type" value="Genomic_DNA"/>
</dbReference>